<evidence type="ECO:0008006" key="3">
    <source>
        <dbReference type="Google" id="ProtNLM"/>
    </source>
</evidence>
<dbReference type="Pfam" id="PF14120">
    <property type="entry name" value="YhzD"/>
    <property type="match status" value="1"/>
</dbReference>
<evidence type="ECO:0000313" key="1">
    <source>
        <dbReference type="EMBL" id="PAE88171.1"/>
    </source>
</evidence>
<protein>
    <recommendedName>
        <fullName evidence="3">YhzD-like protein</fullName>
    </recommendedName>
</protein>
<sequence>MVYYLTAFQKDSSEVLNERFEAATDDEAIRTATLRLKEAQAEKLTHRLTRSGKLLLFCR</sequence>
<comment type="caution">
    <text evidence="1">The sequence shown here is derived from an EMBL/GenBank/DDBJ whole genome shotgun (WGS) entry which is preliminary data.</text>
</comment>
<dbReference type="InterPro" id="IPR025544">
    <property type="entry name" value="YhzD"/>
</dbReference>
<dbReference type="EMBL" id="NPCC01000023">
    <property type="protein sequence ID" value="PAE88171.1"/>
    <property type="molecule type" value="Genomic_DNA"/>
</dbReference>
<proteinExistence type="predicted"/>
<dbReference type="AlphaFoldDB" id="A0A268NXR4"/>
<reference evidence="1 2" key="1">
    <citation type="submission" date="2017-07" db="EMBL/GenBank/DDBJ databases">
        <title>Isolation and whole genome analysis of endospore-forming bacteria from heroin.</title>
        <authorList>
            <person name="Kalinowski J."/>
            <person name="Ahrens B."/>
            <person name="Al-Dilaimi A."/>
            <person name="Winkler A."/>
            <person name="Wibberg D."/>
            <person name="Schleenbecker U."/>
            <person name="Ruckert C."/>
            <person name="Wolfel R."/>
            <person name="Grass G."/>
        </authorList>
    </citation>
    <scope>NUCLEOTIDE SEQUENCE [LARGE SCALE GENOMIC DNA]</scope>
    <source>
        <strain evidence="1 2">7539</strain>
    </source>
</reference>
<dbReference type="RefSeq" id="WP_011246365.1">
    <property type="nucleotide sequence ID" value="NZ_BOQQ01000005.1"/>
</dbReference>
<evidence type="ECO:0000313" key="2">
    <source>
        <dbReference type="Proteomes" id="UP000216207"/>
    </source>
</evidence>
<gene>
    <name evidence="1" type="ORF">CHH72_15115</name>
</gene>
<name>A0A268NXR4_SHOCL</name>
<dbReference type="Proteomes" id="UP000216207">
    <property type="component" value="Unassembled WGS sequence"/>
</dbReference>
<organism evidence="1 2">
    <name type="scientific">Shouchella clausii</name>
    <name type="common">Alkalihalobacillus clausii</name>
    <dbReference type="NCBI Taxonomy" id="79880"/>
    <lineage>
        <taxon>Bacteria</taxon>
        <taxon>Bacillati</taxon>
        <taxon>Bacillota</taxon>
        <taxon>Bacilli</taxon>
        <taxon>Bacillales</taxon>
        <taxon>Bacillaceae</taxon>
        <taxon>Shouchella</taxon>
    </lineage>
</organism>
<accession>A0A268NXR4</accession>